<feature type="compositionally biased region" description="Polar residues" evidence="1">
    <location>
        <begin position="101"/>
        <end position="110"/>
    </location>
</feature>
<dbReference type="SUPFAM" id="SSF54637">
    <property type="entry name" value="Thioesterase/thiol ester dehydrase-isomerase"/>
    <property type="match status" value="1"/>
</dbReference>
<feature type="region of interest" description="Disordered" evidence="1">
    <location>
        <begin position="101"/>
        <end position="153"/>
    </location>
</feature>
<dbReference type="PANTHER" id="PTHR31793">
    <property type="entry name" value="4-HYDROXYBENZOYL-COA THIOESTERASE FAMILY MEMBER"/>
    <property type="match status" value="1"/>
</dbReference>
<dbReference type="Gene3D" id="3.10.129.10">
    <property type="entry name" value="Hotdog Thioesterase"/>
    <property type="match status" value="1"/>
</dbReference>
<organism evidence="2">
    <name type="scientific">Setaria italica</name>
    <name type="common">Foxtail millet</name>
    <name type="synonym">Panicum italicum</name>
    <dbReference type="NCBI Taxonomy" id="4555"/>
    <lineage>
        <taxon>Eukaryota</taxon>
        <taxon>Viridiplantae</taxon>
        <taxon>Streptophyta</taxon>
        <taxon>Embryophyta</taxon>
        <taxon>Tracheophyta</taxon>
        <taxon>Spermatophyta</taxon>
        <taxon>Magnoliopsida</taxon>
        <taxon>Liliopsida</taxon>
        <taxon>Poales</taxon>
        <taxon>Poaceae</taxon>
        <taxon>PACMAD clade</taxon>
        <taxon>Panicoideae</taxon>
        <taxon>Panicodae</taxon>
        <taxon>Paniceae</taxon>
        <taxon>Cenchrinae</taxon>
        <taxon>Setaria</taxon>
    </lineage>
</organism>
<reference evidence="2" key="1">
    <citation type="journal article" date="2012" name="Nat. Biotechnol.">
        <title>Reference genome sequence of the model plant Setaria.</title>
        <authorList>
            <person name="Bennetzen J.L."/>
            <person name="Schmutz J."/>
            <person name="Wang H."/>
            <person name="Percifield R."/>
            <person name="Hawkins J."/>
            <person name="Pontaroli A.C."/>
            <person name="Estep M."/>
            <person name="Feng L."/>
            <person name="Vaughn J.N."/>
            <person name="Grimwood J."/>
            <person name="Jenkins J."/>
            <person name="Barry K."/>
            <person name="Lindquist E."/>
            <person name="Hellsten U."/>
            <person name="Deshpande S."/>
            <person name="Wang X."/>
            <person name="Wu X."/>
            <person name="Mitros T."/>
            <person name="Triplett J."/>
            <person name="Yang X."/>
            <person name="Ye C.Y."/>
            <person name="Mauro-Herrera M."/>
            <person name="Wang L."/>
            <person name="Li P."/>
            <person name="Sharma M."/>
            <person name="Sharma R."/>
            <person name="Ronald P.C."/>
            <person name="Panaud O."/>
            <person name="Kellogg E.A."/>
            <person name="Brutnell T.P."/>
            <person name="Doust A.N."/>
            <person name="Tuskan G.A."/>
            <person name="Rokhsar D."/>
            <person name="Devos K.M."/>
        </authorList>
    </citation>
    <scope>NUCLEOTIDE SEQUENCE [LARGE SCALE GENOMIC DNA]</scope>
    <source>
        <strain evidence="2">Yugu1</strain>
    </source>
</reference>
<dbReference type="OrthoDB" id="661377at2759"/>
<evidence type="ECO:0000313" key="2">
    <source>
        <dbReference type="EMBL" id="RCV07644.1"/>
    </source>
</evidence>
<evidence type="ECO:0000256" key="1">
    <source>
        <dbReference type="SAM" id="MobiDB-lite"/>
    </source>
</evidence>
<accession>A0A368PQ69</accession>
<dbReference type="InterPro" id="IPR050563">
    <property type="entry name" value="4-hydroxybenzoyl-CoA_TE"/>
</dbReference>
<dbReference type="AlphaFoldDB" id="A0A368PQ69"/>
<reference evidence="2" key="2">
    <citation type="submission" date="2015-07" db="EMBL/GenBank/DDBJ databases">
        <authorList>
            <person name="Noorani M."/>
        </authorList>
    </citation>
    <scope>NUCLEOTIDE SEQUENCE</scope>
    <source>
        <strain evidence="2">Yugu1</strain>
    </source>
</reference>
<gene>
    <name evidence="2" type="ORF">SETIT_1G261700v2</name>
</gene>
<dbReference type="InterPro" id="IPR029069">
    <property type="entry name" value="HotDog_dom_sf"/>
</dbReference>
<dbReference type="CDD" id="cd00586">
    <property type="entry name" value="4HBT"/>
    <property type="match status" value="1"/>
</dbReference>
<dbReference type="FunFam" id="3.10.129.10:FF:000066">
    <property type="entry name" value="Acyl-acyl carrier protein thioesterase ATL3 chloroplastic"/>
    <property type="match status" value="1"/>
</dbReference>
<sequence>MVYSLKKIKLETISDPHASTLCRIYAVPGFLLLLGTAVEVSALTRHLRVPHAHTAEPRACLAWQQQQLSRRERDGLYKRAGRGSEDGQRSAMEFCAQQRFNPPVSKTKQPPASAGAARAAWPRSGLPATAGRIGESRPSSRALQLDAPTTPRPSQVICTKNIIQDTRLPRPGKFFELEMTVRDCELDKYEVVNNAIYAGYIETARQEMIASLGVCTGSIARTGRAMALSELNVKYFAPLKRGAKFVVMVRIVRIKGVRMLMEHLIATLPERQLVLEAMATVVCLNEDYRPTRMFPEMANLLHFLSHPD</sequence>
<protein>
    <submittedName>
        <fullName evidence="2">Uncharacterized protein</fullName>
    </submittedName>
</protein>
<name>A0A368PQ69_SETIT</name>
<feature type="compositionally biased region" description="Low complexity" evidence="1">
    <location>
        <begin position="111"/>
        <end position="125"/>
    </location>
</feature>
<dbReference type="EMBL" id="CM003528">
    <property type="protein sequence ID" value="RCV07644.1"/>
    <property type="molecule type" value="Genomic_DNA"/>
</dbReference>
<proteinExistence type="predicted"/>
<dbReference type="PANTHER" id="PTHR31793:SF32">
    <property type="entry name" value="THIOESTERASE DOMAIN-CONTAINING PROTEIN"/>
    <property type="match status" value="1"/>
</dbReference>
<dbReference type="Pfam" id="PF13279">
    <property type="entry name" value="4HBT_2"/>
    <property type="match status" value="1"/>
</dbReference>